<dbReference type="SUPFAM" id="SSF51182">
    <property type="entry name" value="RmlC-like cupins"/>
    <property type="match status" value="1"/>
</dbReference>
<dbReference type="EMBL" id="AFEU01000001">
    <property type="protein sequence ID" value="EIJ82030.1"/>
    <property type="molecule type" value="Genomic_DNA"/>
</dbReference>
<evidence type="ECO:0000313" key="1">
    <source>
        <dbReference type="EMBL" id="EIJ82030.1"/>
    </source>
</evidence>
<protein>
    <recommendedName>
        <fullName evidence="3">Ethanolamine utilization protein EutQ</fullName>
    </recommendedName>
</protein>
<dbReference type="OrthoDB" id="6226972at2"/>
<gene>
    <name evidence="1" type="ORF">PB1_03795</name>
</gene>
<keyword evidence="2" id="KW-1185">Reference proteome</keyword>
<dbReference type="eggNOG" id="ENOG50311Q1">
    <property type="taxonomic scope" value="Bacteria"/>
</dbReference>
<comment type="caution">
    <text evidence="1">The sequence shown here is derived from an EMBL/GenBank/DDBJ whole genome shotgun (WGS) entry which is preliminary data.</text>
</comment>
<dbReference type="RefSeq" id="WP_003350811.1">
    <property type="nucleotide sequence ID" value="NZ_AFEU01000001.1"/>
</dbReference>
<organism evidence="1 2">
    <name type="scientific">Bacillus methanolicus PB1</name>
    <dbReference type="NCBI Taxonomy" id="997296"/>
    <lineage>
        <taxon>Bacteria</taxon>
        <taxon>Bacillati</taxon>
        <taxon>Bacillota</taxon>
        <taxon>Bacilli</taxon>
        <taxon>Bacillales</taxon>
        <taxon>Bacillaceae</taxon>
        <taxon>Bacillus</taxon>
    </lineage>
</organism>
<sequence>MSKKTLTKTEFNYLSQKPGVQLIKAGTYLKKELNGLLGIPALKSQIIDVPVTSKENALSLGYFSMQPSEDFEFTYTYLEVKVVLKGKIVVRDAQGVKYVAEAGDVLIFTPDTTVIFDKESDGEAVYTGHRLPEPSFM</sequence>
<dbReference type="Gene3D" id="2.60.120.10">
    <property type="entry name" value="Jelly Rolls"/>
    <property type="match status" value="1"/>
</dbReference>
<dbReference type="AlphaFoldDB" id="I3E6A9"/>
<dbReference type="PANTHER" id="PTHR36169:SF1">
    <property type="entry name" value="ACETATE KINASE EUTQ"/>
    <property type="match status" value="1"/>
</dbReference>
<dbReference type="Pfam" id="PF06249">
    <property type="entry name" value="EutQ"/>
    <property type="match status" value="1"/>
</dbReference>
<proteinExistence type="predicted"/>
<dbReference type="Proteomes" id="UP000010523">
    <property type="component" value="Unassembled WGS sequence"/>
</dbReference>
<reference evidence="1 2" key="1">
    <citation type="journal article" date="2012" name="Appl. Environ. Microbiol.">
        <title>Genome Sequence of Thermotolerant Bacillus methanolicus: Features and Regulation Related to Methylotrophy and Production of L-Lysine and L-Glutamate from Methanol.</title>
        <authorList>
            <person name="Heggeset T.M."/>
            <person name="Krog A."/>
            <person name="Balzer S."/>
            <person name="Wentzel A."/>
            <person name="Ellingsen T.E."/>
            <person name="Brautaset T."/>
        </authorList>
    </citation>
    <scope>NUCLEOTIDE SEQUENCE [LARGE SCALE GENOMIC DNA]</scope>
    <source>
        <strain evidence="1 2">PB1</strain>
    </source>
</reference>
<evidence type="ECO:0008006" key="3">
    <source>
        <dbReference type="Google" id="ProtNLM"/>
    </source>
</evidence>
<accession>I3E6A9</accession>
<dbReference type="STRING" id="997296.PB1_03795"/>
<dbReference type="PATRIC" id="fig|997296.3.peg.830"/>
<name>I3E6A9_BACMT</name>
<dbReference type="PANTHER" id="PTHR36169">
    <property type="entry name" value="ETHANOLAMINE UTILIZATION PROTEIN EUTQ"/>
    <property type="match status" value="1"/>
</dbReference>
<evidence type="ECO:0000313" key="2">
    <source>
        <dbReference type="Proteomes" id="UP000010523"/>
    </source>
</evidence>
<dbReference type="InterPro" id="IPR014710">
    <property type="entry name" value="RmlC-like_jellyroll"/>
</dbReference>
<dbReference type="InterPro" id="IPR010424">
    <property type="entry name" value="EutQ"/>
</dbReference>
<dbReference type="InterPro" id="IPR011051">
    <property type="entry name" value="RmlC_Cupin_sf"/>
</dbReference>